<proteinExistence type="predicted"/>
<keyword evidence="1" id="KW-0472">Membrane</keyword>
<dbReference type="RefSeq" id="WP_175617026.1">
    <property type="nucleotide sequence ID" value="NZ_FTOA01000003.1"/>
</dbReference>
<keyword evidence="3" id="KW-1185">Reference proteome</keyword>
<dbReference type="InterPro" id="IPR046031">
    <property type="entry name" value="DUF5989"/>
</dbReference>
<protein>
    <submittedName>
        <fullName evidence="2">Uncharacterized protein</fullName>
    </submittedName>
</protein>
<accession>A0A1N7L0L7</accession>
<name>A0A1N7L0L7_9PROT</name>
<keyword evidence="1" id="KW-1133">Transmembrane helix</keyword>
<dbReference type="STRING" id="80876.SAMN05421779_10330"/>
<dbReference type="Proteomes" id="UP000185678">
    <property type="component" value="Unassembled WGS sequence"/>
</dbReference>
<organism evidence="2 3">
    <name type="scientific">Insolitispirillum peregrinum</name>
    <dbReference type="NCBI Taxonomy" id="80876"/>
    <lineage>
        <taxon>Bacteria</taxon>
        <taxon>Pseudomonadati</taxon>
        <taxon>Pseudomonadota</taxon>
        <taxon>Alphaproteobacteria</taxon>
        <taxon>Rhodospirillales</taxon>
        <taxon>Novispirillaceae</taxon>
        <taxon>Insolitispirillum</taxon>
    </lineage>
</organism>
<evidence type="ECO:0000313" key="3">
    <source>
        <dbReference type="Proteomes" id="UP000185678"/>
    </source>
</evidence>
<evidence type="ECO:0000256" key="1">
    <source>
        <dbReference type="SAM" id="Phobius"/>
    </source>
</evidence>
<evidence type="ECO:0000313" key="2">
    <source>
        <dbReference type="EMBL" id="SIS67374.1"/>
    </source>
</evidence>
<reference evidence="2 3" key="1">
    <citation type="submission" date="2017-01" db="EMBL/GenBank/DDBJ databases">
        <authorList>
            <person name="Mah S.A."/>
            <person name="Swanson W.J."/>
            <person name="Moy G.W."/>
            <person name="Vacquier V.D."/>
        </authorList>
    </citation>
    <scope>NUCLEOTIDE SEQUENCE [LARGE SCALE GENOMIC DNA]</scope>
    <source>
        <strain evidence="2 3">DSM 11589</strain>
    </source>
</reference>
<feature type="transmembrane region" description="Helical" evidence="1">
    <location>
        <begin position="20"/>
        <end position="42"/>
    </location>
</feature>
<dbReference type="AlphaFoldDB" id="A0A1N7L0L7"/>
<gene>
    <name evidence="2" type="ORF">SAMN05421779_10330</name>
</gene>
<dbReference type="EMBL" id="FTOA01000003">
    <property type="protein sequence ID" value="SIS67374.1"/>
    <property type="molecule type" value="Genomic_DNA"/>
</dbReference>
<dbReference type="Pfam" id="PF19451">
    <property type="entry name" value="DUF5989"/>
    <property type="match status" value="1"/>
</dbReference>
<sequence length="50" mass="5717">MDFLKDLFGFLFAKKSRLILLPFLFAVLIFAILFVVVGNSAWAPFVYAVF</sequence>
<keyword evidence="1" id="KW-0812">Transmembrane</keyword>